<sequence length="413" mass="47460">EQITIDHYWQFVGAQIIRGDRPTAVKSNLGYLLSGPLKETSIVKAYDNTIKNKLKSKDVSFEELITRDVTEKQNNTYRTTNYSERDYFIEAGQDYGFRQSYSTTPTCTFLVETQESYEEESYTPKRVDYVKSNQHVLTARQCIYCQEIHASVNCTRITNKNERMEFVKRSDFCFNCLGTHRVNECNSRHVCSRFKRNHHTSSSLCNEPMVDEKSTYIQNRASIDQKANRIENDEHEHEHYNESSQLVNVSIVNDKEGKTENDRKVLHTSHKAHSTVLLKTAVAPVWSGRIGKMYHANILFDEGAQRSFITTDLAMKLKLKVVNTETIQLSFFGDTGNTIQHLGKGTLLVETETKQKIPIDGLLPKIAVPLKNHIRKLDLTENKYMYLQGLNLAHPITDESIFEIDVLIGANYN</sequence>
<evidence type="ECO:0008006" key="3">
    <source>
        <dbReference type="Google" id="ProtNLM"/>
    </source>
</evidence>
<comment type="caution">
    <text evidence="1">The sequence shown here is derived from an EMBL/GenBank/DDBJ whole genome shotgun (WGS) entry which is preliminary data.</text>
</comment>
<protein>
    <recommendedName>
        <fullName evidence="3">Peptidase A2 domain-containing protein</fullName>
    </recommendedName>
</protein>
<evidence type="ECO:0000313" key="2">
    <source>
        <dbReference type="Proteomes" id="UP000596742"/>
    </source>
</evidence>
<dbReference type="OrthoDB" id="6155266at2759"/>
<accession>A0A8B6CS81</accession>
<proteinExistence type="predicted"/>
<organism evidence="1 2">
    <name type="scientific">Mytilus galloprovincialis</name>
    <name type="common">Mediterranean mussel</name>
    <dbReference type="NCBI Taxonomy" id="29158"/>
    <lineage>
        <taxon>Eukaryota</taxon>
        <taxon>Metazoa</taxon>
        <taxon>Spiralia</taxon>
        <taxon>Lophotrochozoa</taxon>
        <taxon>Mollusca</taxon>
        <taxon>Bivalvia</taxon>
        <taxon>Autobranchia</taxon>
        <taxon>Pteriomorphia</taxon>
        <taxon>Mytilida</taxon>
        <taxon>Mytiloidea</taxon>
        <taxon>Mytilidae</taxon>
        <taxon>Mytilinae</taxon>
        <taxon>Mytilus</taxon>
    </lineage>
</organism>
<dbReference type="AlphaFoldDB" id="A0A8B6CS81"/>
<reference evidence="1" key="1">
    <citation type="submission" date="2018-11" db="EMBL/GenBank/DDBJ databases">
        <authorList>
            <person name="Alioto T."/>
            <person name="Alioto T."/>
        </authorList>
    </citation>
    <scope>NUCLEOTIDE SEQUENCE</scope>
</reference>
<gene>
    <name evidence="1" type="ORF">MGAL_10B032325</name>
</gene>
<dbReference type="Proteomes" id="UP000596742">
    <property type="component" value="Unassembled WGS sequence"/>
</dbReference>
<dbReference type="PANTHER" id="PTHR47331:SF5">
    <property type="entry name" value="RIBONUCLEASE H"/>
    <property type="match status" value="1"/>
</dbReference>
<dbReference type="EMBL" id="UYJE01002253">
    <property type="protein sequence ID" value="VDI09073.1"/>
    <property type="molecule type" value="Genomic_DNA"/>
</dbReference>
<name>A0A8B6CS81_MYTGA</name>
<evidence type="ECO:0000313" key="1">
    <source>
        <dbReference type="EMBL" id="VDI09073.1"/>
    </source>
</evidence>
<feature type="non-terminal residue" evidence="1">
    <location>
        <position position="413"/>
    </location>
</feature>
<keyword evidence="2" id="KW-1185">Reference proteome</keyword>
<dbReference type="PANTHER" id="PTHR47331">
    <property type="entry name" value="PHD-TYPE DOMAIN-CONTAINING PROTEIN"/>
    <property type="match status" value="1"/>
</dbReference>